<keyword evidence="3" id="KW-0808">Transferase</keyword>
<evidence type="ECO:0000259" key="4">
    <source>
        <dbReference type="Pfam" id="PF00535"/>
    </source>
</evidence>
<dbReference type="GO" id="GO:0016757">
    <property type="term" value="F:glycosyltransferase activity"/>
    <property type="evidence" value="ECO:0007669"/>
    <property type="project" value="UniProtKB-KW"/>
</dbReference>
<gene>
    <name evidence="5" type="ORF">NIES2135_35320</name>
</gene>
<dbReference type="InterPro" id="IPR029044">
    <property type="entry name" value="Nucleotide-diphossugar_trans"/>
</dbReference>
<name>A0A1Z4JJ03_LEPBY</name>
<dbReference type="PANTHER" id="PTHR43685">
    <property type="entry name" value="GLYCOSYLTRANSFERASE"/>
    <property type="match status" value="1"/>
</dbReference>
<reference evidence="5 6" key="1">
    <citation type="submission" date="2017-06" db="EMBL/GenBank/DDBJ databases">
        <title>Genome sequencing of cyanobaciteial culture collection at National Institute for Environmental Studies (NIES).</title>
        <authorList>
            <person name="Hirose Y."/>
            <person name="Shimura Y."/>
            <person name="Fujisawa T."/>
            <person name="Nakamura Y."/>
            <person name="Kawachi M."/>
        </authorList>
    </citation>
    <scope>NUCLEOTIDE SEQUENCE [LARGE SCALE GENOMIC DNA]</scope>
    <source>
        <strain evidence="5 6">NIES-2135</strain>
    </source>
</reference>
<feature type="domain" description="Glycosyltransferase 2-like" evidence="4">
    <location>
        <begin position="7"/>
        <end position="165"/>
    </location>
</feature>
<dbReference type="InterPro" id="IPR001173">
    <property type="entry name" value="Glyco_trans_2-like"/>
</dbReference>
<organism evidence="5 6">
    <name type="scientific">Leptolyngbya boryana NIES-2135</name>
    <dbReference type="NCBI Taxonomy" id="1973484"/>
    <lineage>
        <taxon>Bacteria</taxon>
        <taxon>Bacillati</taxon>
        <taxon>Cyanobacteriota</taxon>
        <taxon>Cyanophyceae</taxon>
        <taxon>Leptolyngbyales</taxon>
        <taxon>Leptolyngbyaceae</taxon>
        <taxon>Leptolyngbya group</taxon>
        <taxon>Leptolyngbya</taxon>
    </lineage>
</organism>
<dbReference type="Gene3D" id="3.90.550.10">
    <property type="entry name" value="Spore Coat Polysaccharide Biosynthesis Protein SpsA, Chain A"/>
    <property type="match status" value="1"/>
</dbReference>
<dbReference type="EMBL" id="AP018203">
    <property type="protein sequence ID" value="BAY56696.1"/>
    <property type="molecule type" value="Genomic_DNA"/>
</dbReference>
<evidence type="ECO:0000313" key="6">
    <source>
        <dbReference type="Proteomes" id="UP000217895"/>
    </source>
</evidence>
<proteinExistence type="inferred from homology"/>
<keyword evidence="6" id="KW-1185">Reference proteome</keyword>
<dbReference type="SUPFAM" id="SSF53448">
    <property type="entry name" value="Nucleotide-diphospho-sugar transferases"/>
    <property type="match status" value="1"/>
</dbReference>
<dbReference type="Pfam" id="PF00535">
    <property type="entry name" value="Glycos_transf_2"/>
    <property type="match status" value="1"/>
</dbReference>
<accession>A0A1Z4JJ03</accession>
<evidence type="ECO:0000313" key="5">
    <source>
        <dbReference type="EMBL" id="BAY56696.1"/>
    </source>
</evidence>
<keyword evidence="2" id="KW-0328">Glycosyltransferase</keyword>
<evidence type="ECO:0000256" key="3">
    <source>
        <dbReference type="ARBA" id="ARBA00022679"/>
    </source>
</evidence>
<dbReference type="AlphaFoldDB" id="A0A1Z4JJ03"/>
<evidence type="ECO:0000256" key="2">
    <source>
        <dbReference type="ARBA" id="ARBA00022676"/>
    </source>
</evidence>
<dbReference type="InterPro" id="IPR050834">
    <property type="entry name" value="Glycosyltransf_2"/>
</dbReference>
<sequence length="343" mass="38700">MSECVTWLIPVKNGMPYLPETLASIEAQTYENWEVLIWDNGSTDGTLEELEKWVPERLPGRVVTNDPCGVGGSLAKMVEASNTELCARIDADDINVPQRLETQLSYLIAHPDVAVVGSSMYLIHQDTGFNELYPRPTHPEDIVNYLISVNSMAHPSVMFRRSAILEVGNYRERPGVEDYDLWLRVATKYKLANLELPLIYYRIRSNSETATYIGQGTLKALTDDCFVQNAPLLFGCTEDEARLLRENRHPIAALALCKTAFYLHKTQGGGIFDRLRSASFIGAGTMRLSPSDWGSRIAIALLSSLSINRVKHNIKQWIKARLHPEQFVFLSALRHFLKQQKGY</sequence>
<evidence type="ECO:0000256" key="1">
    <source>
        <dbReference type="ARBA" id="ARBA00006739"/>
    </source>
</evidence>
<dbReference type="Proteomes" id="UP000217895">
    <property type="component" value="Chromosome"/>
</dbReference>
<dbReference type="PANTHER" id="PTHR43685:SF5">
    <property type="entry name" value="GLYCOSYLTRANSFERASE EPSE-RELATED"/>
    <property type="match status" value="1"/>
</dbReference>
<comment type="similarity">
    <text evidence="1">Belongs to the glycosyltransferase 2 family.</text>
</comment>
<protein>
    <recommendedName>
        <fullName evidence="4">Glycosyltransferase 2-like domain-containing protein</fullName>
    </recommendedName>
</protein>